<keyword evidence="7" id="KW-1185">Reference proteome</keyword>
<evidence type="ECO:0000256" key="2">
    <source>
        <dbReference type="ARBA" id="ARBA00006011"/>
    </source>
</evidence>
<name>A0ABZ2IQ02_9BACT</name>
<proteinExistence type="inferred from homology"/>
<dbReference type="PROSITE" id="PS51257">
    <property type="entry name" value="PROKAR_LIPOPROTEIN"/>
    <property type="match status" value="1"/>
</dbReference>
<evidence type="ECO:0000259" key="5">
    <source>
        <dbReference type="Pfam" id="PF06321"/>
    </source>
</evidence>
<evidence type="ECO:0000256" key="4">
    <source>
        <dbReference type="ARBA" id="ARBA00023263"/>
    </source>
</evidence>
<evidence type="ECO:0000256" key="1">
    <source>
        <dbReference type="ARBA" id="ARBA00004561"/>
    </source>
</evidence>
<protein>
    <submittedName>
        <fullName evidence="6">Fimbrillin family protein</fullName>
    </submittedName>
</protein>
<dbReference type="Pfam" id="PF06321">
    <property type="entry name" value="P_gingi_FimA"/>
    <property type="match status" value="1"/>
</dbReference>
<evidence type="ECO:0000256" key="3">
    <source>
        <dbReference type="ARBA" id="ARBA00022729"/>
    </source>
</evidence>
<organism evidence="6 7">
    <name type="scientific">Parabacteroides absconsus</name>
    <dbReference type="NCBI Taxonomy" id="2951805"/>
    <lineage>
        <taxon>Bacteria</taxon>
        <taxon>Pseudomonadati</taxon>
        <taxon>Bacteroidota</taxon>
        <taxon>Bacteroidia</taxon>
        <taxon>Bacteroidales</taxon>
        <taxon>Tannerellaceae</taxon>
        <taxon>Parabacteroides</taxon>
    </lineage>
</organism>
<sequence>MSKKILLVGLSSVFFMSCTSDEDLTNPVQPENFTKVRMIVDDFFQSTASALPTGENSIGEIEAYLFQNDTLKKCLGPLSSSGDNTYQLNIMNSDKGDIYFIANTEGHVNVSGLEEGVTLKADFLKLASKLNDDQTRLKGNHILTGNYQRTKAGNAEVSLQRGVARLDLTVNVPQIKVKSVRIDNVSNTGYVFKQSGVETPADVEKRSIRRDFTEPLTTSETGLFYLYEQANAEMKLTMEIEADGKSNTLSAQLPASLSRNTIYTLTVNKTGTEDYEINIQVTTSVEEWTPGEDVTATPDSIVSRNV</sequence>
<feature type="domain" description="Major fimbrial subunit protein N-terminal" evidence="5">
    <location>
        <begin position="46"/>
        <end position="147"/>
    </location>
</feature>
<keyword evidence="3" id="KW-0732">Signal</keyword>
<accession>A0ABZ2IQ02</accession>
<comment type="similarity">
    <text evidence="2">Belongs to the bacteroidetes fimbrillin superfamily. FimA/Mfa1 family.</text>
</comment>
<dbReference type="Proteomes" id="UP001320603">
    <property type="component" value="Chromosome"/>
</dbReference>
<reference evidence="6 7" key="1">
    <citation type="submission" date="2024-02" db="EMBL/GenBank/DDBJ databases">
        <title>Whole genome sequencing of Parabacteroides sp. AD58.</title>
        <authorList>
            <person name="Chaplin A.V."/>
            <person name="Pikina A.P."/>
            <person name="Sokolova S.R."/>
            <person name="Korostin D.O."/>
            <person name="Efimov B.A."/>
        </authorList>
    </citation>
    <scope>NUCLEOTIDE SEQUENCE [LARGE SCALE GENOMIC DNA]</scope>
    <source>
        <strain evidence="6 7">AD58</strain>
    </source>
</reference>
<evidence type="ECO:0000313" key="7">
    <source>
        <dbReference type="Proteomes" id="UP001320603"/>
    </source>
</evidence>
<gene>
    <name evidence="6" type="ORF">NEE14_012955</name>
</gene>
<dbReference type="EMBL" id="CP146284">
    <property type="protein sequence ID" value="WWV65893.1"/>
    <property type="molecule type" value="Genomic_DNA"/>
</dbReference>
<dbReference type="InterPro" id="IPR029141">
    <property type="entry name" value="FimA_N"/>
</dbReference>
<keyword evidence="4" id="KW-0281">Fimbrium</keyword>
<dbReference type="RefSeq" id="WP_251967009.1">
    <property type="nucleotide sequence ID" value="NZ_CP146284.1"/>
</dbReference>
<evidence type="ECO:0000313" key="6">
    <source>
        <dbReference type="EMBL" id="WWV65893.1"/>
    </source>
</evidence>
<comment type="subcellular location">
    <subcellularLocation>
        <location evidence="1">Fimbrium</location>
    </subcellularLocation>
</comment>